<proteinExistence type="predicted"/>
<dbReference type="NCBIfam" id="TIGR00778">
    <property type="entry name" value="ahpD_dom"/>
    <property type="match status" value="2"/>
</dbReference>
<dbReference type="Proteomes" id="UP000245938">
    <property type="component" value="Unassembled WGS sequence"/>
</dbReference>
<feature type="domain" description="Carboxymuconolactone decarboxylase-like" evidence="1">
    <location>
        <begin position="12"/>
        <end position="87"/>
    </location>
</feature>
<dbReference type="GO" id="GO:0051920">
    <property type="term" value="F:peroxiredoxin activity"/>
    <property type="evidence" value="ECO:0007669"/>
    <property type="project" value="InterPro"/>
</dbReference>
<gene>
    <name evidence="2" type="ORF">DEX24_05330</name>
</gene>
<keyword evidence="3" id="KW-1185">Reference proteome</keyword>
<dbReference type="AlphaFoldDB" id="A0A2U3AN38"/>
<dbReference type="PANTHER" id="PTHR33930:SF8">
    <property type="entry name" value="4-CARBOXYMUCONOLACTONE DECARBOXYLASE"/>
    <property type="match status" value="1"/>
</dbReference>
<name>A0A2U3AN38_9BACL</name>
<dbReference type="InterPro" id="IPR004675">
    <property type="entry name" value="AhpD_core"/>
</dbReference>
<accession>A0A2U3AN38</accession>
<dbReference type="RefSeq" id="WP_109305375.1">
    <property type="nucleotide sequence ID" value="NZ_BJUF01000082.1"/>
</dbReference>
<evidence type="ECO:0000259" key="1">
    <source>
        <dbReference type="Pfam" id="PF02627"/>
    </source>
</evidence>
<dbReference type="EMBL" id="QFVR01000005">
    <property type="protein sequence ID" value="PWI25954.1"/>
    <property type="molecule type" value="Genomic_DNA"/>
</dbReference>
<keyword evidence="2" id="KW-0575">Peroxidase</keyword>
<dbReference type="PANTHER" id="PTHR33930">
    <property type="entry name" value="ALKYL HYDROPEROXIDE REDUCTASE AHPD"/>
    <property type="match status" value="1"/>
</dbReference>
<dbReference type="Gene3D" id="1.20.1290.10">
    <property type="entry name" value="AhpD-like"/>
    <property type="match status" value="2"/>
</dbReference>
<evidence type="ECO:0000313" key="2">
    <source>
        <dbReference type="EMBL" id="PWI25954.1"/>
    </source>
</evidence>
<dbReference type="InterPro" id="IPR003779">
    <property type="entry name" value="CMD-like"/>
</dbReference>
<evidence type="ECO:0000313" key="3">
    <source>
        <dbReference type="Proteomes" id="UP000245938"/>
    </source>
</evidence>
<sequence length="205" mass="21944">MTKEIEELTPQQLKYFKKFSEVALTEGALSSKEKAIIAVAVATALTCTNCLDGHTKQAKMSGASLQQLLEAVFVVAAVEAGGAVTHSTNMHNAIDDEVDDVLYKKSNLEKLPLLNNHAGSAFKGYIGFSKFAMKEGALSIKMKETIAVAIAHATLCPYCIDVHTRNAIKEGATIEELSEAVLVAAAIMAGNAFNRTEQIITSFHA</sequence>
<dbReference type="OrthoDB" id="9806086at2"/>
<protein>
    <submittedName>
        <fullName evidence="2">Alkylhydroperoxidase</fullName>
    </submittedName>
</protein>
<dbReference type="InterPro" id="IPR029032">
    <property type="entry name" value="AhpD-like"/>
</dbReference>
<organism evidence="2 3">
    <name type="scientific">Kurthia sibirica</name>
    <dbReference type="NCBI Taxonomy" id="202750"/>
    <lineage>
        <taxon>Bacteria</taxon>
        <taxon>Bacillati</taxon>
        <taxon>Bacillota</taxon>
        <taxon>Bacilli</taxon>
        <taxon>Bacillales</taxon>
        <taxon>Caryophanaceae</taxon>
        <taxon>Kurthia</taxon>
    </lineage>
</organism>
<comment type="caution">
    <text evidence="2">The sequence shown here is derived from an EMBL/GenBank/DDBJ whole genome shotgun (WGS) entry which is preliminary data.</text>
</comment>
<keyword evidence="2" id="KW-0560">Oxidoreductase</keyword>
<dbReference type="Pfam" id="PF02627">
    <property type="entry name" value="CMD"/>
    <property type="match status" value="2"/>
</dbReference>
<dbReference type="SUPFAM" id="SSF69118">
    <property type="entry name" value="AhpD-like"/>
    <property type="match status" value="2"/>
</dbReference>
<reference evidence="2 3" key="1">
    <citation type="submission" date="2018-05" db="EMBL/GenBank/DDBJ databases">
        <title>Kurthia sibirica genome sequence.</title>
        <authorList>
            <person name="Maclea K.S."/>
            <person name="Goen A.E."/>
        </authorList>
    </citation>
    <scope>NUCLEOTIDE SEQUENCE [LARGE SCALE GENOMIC DNA]</scope>
    <source>
        <strain evidence="2 3">ATCC 49154</strain>
    </source>
</reference>
<feature type="domain" description="Carboxymuconolactone decarboxylase-like" evidence="1">
    <location>
        <begin position="122"/>
        <end position="195"/>
    </location>
</feature>